<organism evidence="1 3">
    <name type="scientific">Mucilaginibacter rubeus</name>
    <dbReference type="NCBI Taxonomy" id="2027860"/>
    <lineage>
        <taxon>Bacteria</taxon>
        <taxon>Pseudomonadati</taxon>
        <taxon>Bacteroidota</taxon>
        <taxon>Sphingobacteriia</taxon>
        <taxon>Sphingobacteriales</taxon>
        <taxon>Sphingobacteriaceae</taxon>
        <taxon>Mucilaginibacter</taxon>
    </lineage>
</organism>
<dbReference type="AlphaFoldDB" id="A0AAE6JGA4"/>
<name>A0AAE6JGA4_9SPHI</name>
<dbReference type="EMBL" id="CP043451">
    <property type="protein sequence ID" value="QEM05020.1"/>
    <property type="molecule type" value="Genomic_DNA"/>
</dbReference>
<evidence type="ECO:0000313" key="4">
    <source>
        <dbReference type="Proteomes" id="UP000663940"/>
    </source>
</evidence>
<reference evidence="2 4" key="2">
    <citation type="submission" date="2021-03" db="EMBL/GenBank/DDBJ databases">
        <title>Mucilaginibacter strains isolated from gold and copper mining confer multi heavy-metal resistance.</title>
        <authorList>
            <person name="Li Y."/>
        </authorList>
    </citation>
    <scope>NUCLEOTIDE SEQUENCE [LARGE SCALE GENOMIC DNA]</scope>
    <source>
        <strain evidence="2 4">P2-4</strain>
    </source>
</reference>
<evidence type="ECO:0000313" key="2">
    <source>
        <dbReference type="EMBL" id="QTE52462.1"/>
    </source>
</evidence>
<evidence type="ECO:0000313" key="1">
    <source>
        <dbReference type="EMBL" id="QEM05020.1"/>
    </source>
</evidence>
<dbReference type="Proteomes" id="UP000250557">
    <property type="component" value="Chromosome"/>
</dbReference>
<keyword evidence="4" id="KW-1185">Reference proteome</keyword>
<gene>
    <name evidence="1" type="ORF">DIU31_016400</name>
    <name evidence="2" type="ORF">J3L21_11090</name>
</gene>
<protein>
    <submittedName>
        <fullName evidence="1">Uncharacterized protein</fullName>
    </submittedName>
</protein>
<accession>A0AAE6JGA4</accession>
<proteinExistence type="predicted"/>
<dbReference type="RefSeq" id="WP_112654537.1">
    <property type="nucleotide sequence ID" value="NZ_CP043451.1"/>
</dbReference>
<dbReference type="EMBL" id="CP071880">
    <property type="protein sequence ID" value="QTE52462.1"/>
    <property type="molecule type" value="Genomic_DNA"/>
</dbReference>
<dbReference type="Proteomes" id="UP000663940">
    <property type="component" value="Chromosome"/>
</dbReference>
<sequence>MTLAQLAASLNNKARNSGFAIADLPGLRKQYLHKKQLPGDLFTKATIFDGADKYFFHFGGRDEMQFNVGEEWIGTKRVTRYGLCFSLEPSRSLTNPVHDLKAFKQRFNQCLMVHPAWFKNFRHWYFHQGKRSANQAATQLNDQWFQYGNFICLGGIIQKAYSSLNDADLQTILAAFDRLLPIYEYVVLQKKPAATTRIFTRLTSNENHWELPSAHRWRKANQGKRNIPFENQYGFGHEEWLLNPRYRIGGYQYGYIRGIQHAKAGTDAFAEVHFYTVKKEKTANLVYYVGKIRNVEVIKHDQTAQDIIQPVIGRYQADMFNEIVRINADRKGMDDHPFVAVARFELADLDFLDEPVLQPDFDLEKFKRFQPYEFEGDIETVFQNEPEDDETVFVAGKASQTAVYNKTTSDASVTIEKLHIEIVEALEQYLLPKYSVAKANLSIDRMRFRGNPADVVTEHSNQAITIYEVKTSASGRRNIRDAIAQLLDYAAHSGKIKVRKLIIVSPASLTTDELAFLKHLQDRLTYKVEYLCYDKEQEIKFHKQG</sequence>
<evidence type="ECO:0000313" key="3">
    <source>
        <dbReference type="Proteomes" id="UP000250557"/>
    </source>
</evidence>
<reference evidence="1 3" key="1">
    <citation type="submission" date="2019-08" db="EMBL/GenBank/DDBJ databases">
        <title>Comparative genome analysis confer to the adaptation heavy metal polluted environment.</title>
        <authorList>
            <person name="Li Y."/>
        </authorList>
    </citation>
    <scope>NUCLEOTIDE SEQUENCE [LARGE SCALE GENOMIC DNA]</scope>
    <source>
        <strain evidence="1 3">P2</strain>
    </source>
</reference>